<dbReference type="PANTHER" id="PTHR43461">
    <property type="entry name" value="TRANSMEMBRANE PROTEIN 256"/>
    <property type="match status" value="1"/>
</dbReference>
<name>A0A5C3R626_9AGAR</name>
<evidence type="ECO:0008006" key="8">
    <source>
        <dbReference type="Google" id="ProtNLM"/>
    </source>
</evidence>
<gene>
    <name evidence="6" type="ORF">BDV98DRAFT_559729</name>
</gene>
<keyword evidence="3 5" id="KW-1133">Transmembrane helix</keyword>
<evidence type="ECO:0000256" key="5">
    <source>
        <dbReference type="SAM" id="Phobius"/>
    </source>
</evidence>
<comment type="subcellular location">
    <subcellularLocation>
        <location evidence="1">Membrane</location>
        <topology evidence="1">Multi-pass membrane protein</topology>
    </subcellularLocation>
</comment>
<proteinExistence type="predicted"/>
<reference evidence="6 7" key="1">
    <citation type="journal article" date="2019" name="Nat. Ecol. Evol.">
        <title>Megaphylogeny resolves global patterns of mushroom evolution.</title>
        <authorList>
            <person name="Varga T."/>
            <person name="Krizsan K."/>
            <person name="Foldi C."/>
            <person name="Dima B."/>
            <person name="Sanchez-Garcia M."/>
            <person name="Sanchez-Ramirez S."/>
            <person name="Szollosi G.J."/>
            <person name="Szarkandi J.G."/>
            <person name="Papp V."/>
            <person name="Albert L."/>
            <person name="Andreopoulos W."/>
            <person name="Angelini C."/>
            <person name="Antonin V."/>
            <person name="Barry K.W."/>
            <person name="Bougher N.L."/>
            <person name="Buchanan P."/>
            <person name="Buyck B."/>
            <person name="Bense V."/>
            <person name="Catcheside P."/>
            <person name="Chovatia M."/>
            <person name="Cooper J."/>
            <person name="Damon W."/>
            <person name="Desjardin D."/>
            <person name="Finy P."/>
            <person name="Geml J."/>
            <person name="Haridas S."/>
            <person name="Hughes K."/>
            <person name="Justo A."/>
            <person name="Karasinski D."/>
            <person name="Kautmanova I."/>
            <person name="Kiss B."/>
            <person name="Kocsube S."/>
            <person name="Kotiranta H."/>
            <person name="LaButti K.M."/>
            <person name="Lechner B.E."/>
            <person name="Liimatainen K."/>
            <person name="Lipzen A."/>
            <person name="Lukacs Z."/>
            <person name="Mihaltcheva S."/>
            <person name="Morgado L.N."/>
            <person name="Niskanen T."/>
            <person name="Noordeloos M.E."/>
            <person name="Ohm R.A."/>
            <person name="Ortiz-Santana B."/>
            <person name="Ovrebo C."/>
            <person name="Racz N."/>
            <person name="Riley R."/>
            <person name="Savchenko A."/>
            <person name="Shiryaev A."/>
            <person name="Soop K."/>
            <person name="Spirin V."/>
            <person name="Szebenyi C."/>
            <person name="Tomsovsky M."/>
            <person name="Tulloss R.E."/>
            <person name="Uehling J."/>
            <person name="Grigoriev I.V."/>
            <person name="Vagvolgyi C."/>
            <person name="Papp T."/>
            <person name="Martin F.M."/>
            <person name="Miettinen O."/>
            <person name="Hibbett D.S."/>
            <person name="Nagy L.G."/>
        </authorList>
    </citation>
    <scope>NUCLEOTIDE SEQUENCE [LARGE SCALE GENOMIC DNA]</scope>
    <source>
        <strain evidence="6 7">CBS 309.79</strain>
    </source>
</reference>
<sequence>MQRAELIWKAGAVLTAGGIATGAFGAHGLKAKAGITLDKIDSWKSASHYAMLNGLGLLLISRHPRFATHWAPLAIAGGATVFSTSIFALVLDRDRFKFLGPITPMGGMAMIIGYLALAF</sequence>
<evidence type="ECO:0000256" key="3">
    <source>
        <dbReference type="ARBA" id="ARBA00022989"/>
    </source>
</evidence>
<dbReference type="EMBL" id="ML178815">
    <property type="protein sequence ID" value="TFL06624.1"/>
    <property type="molecule type" value="Genomic_DNA"/>
</dbReference>
<evidence type="ECO:0000256" key="2">
    <source>
        <dbReference type="ARBA" id="ARBA00022692"/>
    </source>
</evidence>
<evidence type="ECO:0000313" key="7">
    <source>
        <dbReference type="Proteomes" id="UP000305067"/>
    </source>
</evidence>
<dbReference type="AlphaFoldDB" id="A0A5C3R626"/>
<feature type="transmembrane region" description="Helical" evidence="5">
    <location>
        <begin position="6"/>
        <end position="26"/>
    </location>
</feature>
<dbReference type="PANTHER" id="PTHR43461:SF1">
    <property type="entry name" value="TRANSMEMBRANE PROTEIN 256"/>
    <property type="match status" value="1"/>
</dbReference>
<protein>
    <recommendedName>
        <fullName evidence="8">DUF423-domain-containing protein</fullName>
    </recommendedName>
</protein>
<evidence type="ECO:0000313" key="6">
    <source>
        <dbReference type="EMBL" id="TFL06624.1"/>
    </source>
</evidence>
<evidence type="ECO:0000256" key="1">
    <source>
        <dbReference type="ARBA" id="ARBA00004141"/>
    </source>
</evidence>
<feature type="transmembrane region" description="Helical" evidence="5">
    <location>
        <begin position="70"/>
        <end position="91"/>
    </location>
</feature>
<feature type="transmembrane region" description="Helical" evidence="5">
    <location>
        <begin position="98"/>
        <end position="117"/>
    </location>
</feature>
<keyword evidence="7" id="KW-1185">Reference proteome</keyword>
<dbReference type="InterPro" id="IPR006696">
    <property type="entry name" value="DUF423"/>
</dbReference>
<dbReference type="Proteomes" id="UP000305067">
    <property type="component" value="Unassembled WGS sequence"/>
</dbReference>
<dbReference type="OrthoDB" id="269173at2759"/>
<organism evidence="6 7">
    <name type="scientific">Pterulicium gracile</name>
    <dbReference type="NCBI Taxonomy" id="1884261"/>
    <lineage>
        <taxon>Eukaryota</taxon>
        <taxon>Fungi</taxon>
        <taxon>Dikarya</taxon>
        <taxon>Basidiomycota</taxon>
        <taxon>Agaricomycotina</taxon>
        <taxon>Agaricomycetes</taxon>
        <taxon>Agaricomycetidae</taxon>
        <taxon>Agaricales</taxon>
        <taxon>Pleurotineae</taxon>
        <taxon>Pterulaceae</taxon>
        <taxon>Pterulicium</taxon>
    </lineage>
</organism>
<dbReference type="Pfam" id="PF04241">
    <property type="entry name" value="DUF423"/>
    <property type="match status" value="1"/>
</dbReference>
<evidence type="ECO:0000256" key="4">
    <source>
        <dbReference type="ARBA" id="ARBA00023136"/>
    </source>
</evidence>
<dbReference type="GO" id="GO:0016020">
    <property type="term" value="C:membrane"/>
    <property type="evidence" value="ECO:0007669"/>
    <property type="project" value="UniProtKB-SubCell"/>
</dbReference>
<keyword evidence="2 5" id="KW-0812">Transmembrane</keyword>
<accession>A0A5C3R626</accession>
<keyword evidence="4 5" id="KW-0472">Membrane</keyword>